<feature type="region of interest" description="Disordered" evidence="1">
    <location>
        <begin position="172"/>
        <end position="271"/>
    </location>
</feature>
<dbReference type="InterPro" id="IPR022190">
    <property type="entry name" value="DUF3716"/>
</dbReference>
<reference evidence="2 3" key="1">
    <citation type="submission" date="2015-07" db="EMBL/GenBank/DDBJ databases">
        <title>Emmonsia species relationships and genome sequence.</title>
        <authorList>
            <person name="Cuomo C.A."/>
            <person name="Schwartz I.S."/>
            <person name="Kenyon C."/>
            <person name="de Hoog G.S."/>
            <person name="Govender N.P."/>
            <person name="Botha A."/>
            <person name="Moreno L."/>
            <person name="de Vries M."/>
            <person name="Munoz J.F."/>
            <person name="Stielow J.B."/>
        </authorList>
    </citation>
    <scope>NUCLEOTIDE SEQUENCE [LARGE SCALE GENOMIC DNA]</scope>
    <source>
        <strain evidence="2 3">CBS 136260</strain>
    </source>
</reference>
<dbReference type="AlphaFoldDB" id="A0A1B7P2E7"/>
<keyword evidence="3" id="KW-1185">Reference proteome</keyword>
<feature type="compositionally biased region" description="Acidic residues" evidence="1">
    <location>
        <begin position="191"/>
        <end position="201"/>
    </location>
</feature>
<dbReference type="OrthoDB" id="4188664at2759"/>
<name>A0A1B7P2E7_9EURO</name>
<feature type="compositionally biased region" description="Basic and acidic residues" evidence="1">
    <location>
        <begin position="176"/>
        <end position="190"/>
    </location>
</feature>
<evidence type="ECO:0000313" key="3">
    <source>
        <dbReference type="Proteomes" id="UP000091918"/>
    </source>
</evidence>
<organism evidence="2 3">
    <name type="scientific">Emergomyces africanus</name>
    <dbReference type="NCBI Taxonomy" id="1955775"/>
    <lineage>
        <taxon>Eukaryota</taxon>
        <taxon>Fungi</taxon>
        <taxon>Dikarya</taxon>
        <taxon>Ascomycota</taxon>
        <taxon>Pezizomycotina</taxon>
        <taxon>Eurotiomycetes</taxon>
        <taxon>Eurotiomycetidae</taxon>
        <taxon>Onygenales</taxon>
        <taxon>Ajellomycetaceae</taxon>
        <taxon>Emergomyces</taxon>
    </lineage>
</organism>
<proteinExistence type="predicted"/>
<dbReference type="EMBL" id="LGUA01000226">
    <property type="protein sequence ID" value="OAX83027.1"/>
    <property type="molecule type" value="Genomic_DNA"/>
</dbReference>
<dbReference type="STRING" id="1658172.A0A1B7P2E7"/>
<protein>
    <submittedName>
        <fullName evidence="2">Uncharacterized protein</fullName>
    </submittedName>
</protein>
<feature type="compositionally biased region" description="Low complexity" evidence="1">
    <location>
        <begin position="227"/>
        <end position="239"/>
    </location>
</feature>
<dbReference type="Pfam" id="PF12511">
    <property type="entry name" value="DUF3716"/>
    <property type="match status" value="1"/>
</dbReference>
<dbReference type="Proteomes" id="UP000091918">
    <property type="component" value="Unassembled WGS sequence"/>
</dbReference>
<evidence type="ECO:0000256" key="1">
    <source>
        <dbReference type="SAM" id="MobiDB-lite"/>
    </source>
</evidence>
<gene>
    <name evidence="2" type="ORF">ACJ72_02628</name>
</gene>
<feature type="compositionally biased region" description="Polar residues" evidence="1">
    <location>
        <begin position="214"/>
        <end position="225"/>
    </location>
</feature>
<evidence type="ECO:0000313" key="2">
    <source>
        <dbReference type="EMBL" id="OAX83027.1"/>
    </source>
</evidence>
<accession>A0A1B7P2E7</accession>
<comment type="caution">
    <text evidence="2">The sequence shown here is derived from an EMBL/GenBank/DDBJ whole genome shotgun (WGS) entry which is preliminary data.</text>
</comment>
<feature type="region of interest" description="Disordered" evidence="1">
    <location>
        <begin position="1"/>
        <end position="31"/>
    </location>
</feature>
<sequence length="335" mass="37035">MAPAMKINRTSSRRTNVDLPPRKPPNPGNAPFSNKFIGLQLPSGPVLEEIVPDQHNKDCSRIRKFTVVPGSPIMRLISQLPGLRRILWRRKPHTHDYNVRPIGSSQQRDATLIQTRGQTARSGEDMCGRCKRGYGPFTTCVVAVTTEGEHPKLGACANCVWRGMSRECSVSQTVKTHTDGSEAEQERESASESEDENEDEPFLLSPPPSSPSSQNSRGTATSRRNNASKASSQTVSTSSRPIRKSKRAQPVPSMTPRGRRPPSPAVVIPSPSKWTRVSGTGAAILTRRKYFKIPPGLSPNTADDIRLAIEELNAVRTKLYSRLELLESVQMIHWE</sequence>